<evidence type="ECO:0000256" key="4">
    <source>
        <dbReference type="ARBA" id="ARBA00021870"/>
    </source>
</evidence>
<organism evidence="14 15">
    <name type="scientific">Paracoccus pacificus</name>
    <dbReference type="NCBI Taxonomy" id="1463598"/>
    <lineage>
        <taxon>Bacteria</taxon>
        <taxon>Pseudomonadati</taxon>
        <taxon>Pseudomonadota</taxon>
        <taxon>Alphaproteobacteria</taxon>
        <taxon>Rhodobacterales</taxon>
        <taxon>Paracoccaceae</taxon>
        <taxon>Paracoccus</taxon>
    </lineage>
</organism>
<evidence type="ECO:0000256" key="5">
    <source>
        <dbReference type="ARBA" id="ARBA00022475"/>
    </source>
</evidence>
<accession>A0ABW4R2G8</accession>
<feature type="domain" description="Flagellar motor switch protein FliG middle" evidence="12">
    <location>
        <begin position="122"/>
        <end position="193"/>
    </location>
</feature>
<keyword evidence="14" id="KW-0966">Cell projection</keyword>
<dbReference type="InterPro" id="IPR032779">
    <property type="entry name" value="FliG_M"/>
</dbReference>
<evidence type="ECO:0000256" key="3">
    <source>
        <dbReference type="ARBA" id="ARBA00010299"/>
    </source>
</evidence>
<keyword evidence="8" id="KW-0472">Membrane</keyword>
<dbReference type="InterPro" id="IPR023087">
    <property type="entry name" value="Flg_Motor_Flig_C"/>
</dbReference>
<dbReference type="RefSeq" id="WP_379139564.1">
    <property type="nucleotide sequence ID" value="NZ_JBHUEN010000005.1"/>
</dbReference>
<keyword evidence="9" id="KW-0975">Bacterial flagellum</keyword>
<dbReference type="Pfam" id="PF14842">
    <property type="entry name" value="FliG_N"/>
    <property type="match status" value="1"/>
</dbReference>
<evidence type="ECO:0000313" key="15">
    <source>
        <dbReference type="Proteomes" id="UP001597213"/>
    </source>
</evidence>
<dbReference type="Pfam" id="PF01706">
    <property type="entry name" value="FliG_C"/>
    <property type="match status" value="1"/>
</dbReference>
<dbReference type="PANTHER" id="PTHR30534:SF0">
    <property type="entry name" value="FLAGELLAR MOTOR SWITCH PROTEIN FLIG"/>
    <property type="match status" value="1"/>
</dbReference>
<proteinExistence type="inferred from homology"/>
<feature type="domain" description="Flagellar motor switch protein FliG C-terminal" evidence="11">
    <location>
        <begin position="223"/>
        <end position="332"/>
    </location>
</feature>
<dbReference type="InterPro" id="IPR011002">
    <property type="entry name" value="FliG_a-hlx"/>
</dbReference>
<comment type="caution">
    <text evidence="14">The sequence shown here is derived from an EMBL/GenBank/DDBJ whole genome shotgun (WGS) entry which is preliminary data.</text>
</comment>
<gene>
    <name evidence="14" type="ORF">ACFSCT_01595</name>
</gene>
<keyword evidence="7" id="KW-0283">Flagellar rotation</keyword>
<comment type="function">
    <text evidence="10">FliG is one of three proteins (FliG, FliN, FliM) that forms the rotor-mounted switch complex (C ring), located at the base of the basal body. This complex interacts with the CheY and CheZ chemotaxis proteins, in addition to contacting components of the motor that determine the direction of flagellar rotation.</text>
</comment>
<dbReference type="Gene3D" id="1.10.220.30">
    <property type="match status" value="3"/>
</dbReference>
<keyword evidence="5" id="KW-1003">Cell membrane</keyword>
<protein>
    <recommendedName>
        <fullName evidence="4">Flagellar motor switch protein FliG</fullName>
    </recommendedName>
</protein>
<evidence type="ECO:0000256" key="8">
    <source>
        <dbReference type="ARBA" id="ARBA00023136"/>
    </source>
</evidence>
<reference evidence="15" key="1">
    <citation type="journal article" date="2019" name="Int. J. Syst. Evol. Microbiol.">
        <title>The Global Catalogue of Microorganisms (GCM) 10K type strain sequencing project: providing services to taxonomists for standard genome sequencing and annotation.</title>
        <authorList>
            <consortium name="The Broad Institute Genomics Platform"/>
            <consortium name="The Broad Institute Genome Sequencing Center for Infectious Disease"/>
            <person name="Wu L."/>
            <person name="Ma J."/>
        </authorList>
    </citation>
    <scope>NUCLEOTIDE SEQUENCE [LARGE SCALE GENOMIC DNA]</scope>
    <source>
        <strain evidence="15">CCUG 56029</strain>
    </source>
</reference>
<dbReference type="Pfam" id="PF14841">
    <property type="entry name" value="FliG_M"/>
    <property type="match status" value="1"/>
</dbReference>
<dbReference type="PANTHER" id="PTHR30534">
    <property type="entry name" value="FLAGELLAR MOTOR SWITCH PROTEIN FLIG"/>
    <property type="match status" value="1"/>
</dbReference>
<name>A0ABW4R2G8_9RHOB</name>
<feature type="domain" description="Flagellar motor switch protein FliG N-terminal" evidence="13">
    <location>
        <begin position="10"/>
        <end position="109"/>
    </location>
</feature>
<keyword evidence="15" id="KW-1185">Reference proteome</keyword>
<comment type="similarity">
    <text evidence="3">Belongs to the FliG family.</text>
</comment>
<evidence type="ECO:0000256" key="9">
    <source>
        <dbReference type="ARBA" id="ARBA00023143"/>
    </source>
</evidence>
<dbReference type="SUPFAM" id="SSF48029">
    <property type="entry name" value="FliG"/>
    <property type="match status" value="2"/>
</dbReference>
<evidence type="ECO:0000256" key="6">
    <source>
        <dbReference type="ARBA" id="ARBA00022500"/>
    </source>
</evidence>
<evidence type="ECO:0000256" key="1">
    <source>
        <dbReference type="ARBA" id="ARBA00004117"/>
    </source>
</evidence>
<comment type="subcellular location">
    <subcellularLocation>
        <location evidence="1">Bacterial flagellum basal body</location>
    </subcellularLocation>
    <subcellularLocation>
        <location evidence="2">Cell membrane</location>
        <topology evidence="2">Peripheral membrane protein</topology>
        <orientation evidence="2">Cytoplasmic side</orientation>
    </subcellularLocation>
</comment>
<evidence type="ECO:0000256" key="7">
    <source>
        <dbReference type="ARBA" id="ARBA00022779"/>
    </source>
</evidence>
<dbReference type="Proteomes" id="UP001597213">
    <property type="component" value="Unassembled WGS sequence"/>
</dbReference>
<evidence type="ECO:0000313" key="14">
    <source>
        <dbReference type="EMBL" id="MFD1880405.1"/>
    </source>
</evidence>
<sequence length="340" mass="36527">MMKLIGGHGLTPPQKAAVIVRLLLAEGGDLPLATLPPELQASLAHEMAQMDMIDRETRDAIVSEFCDTLEQVGLSFPGGMDGALDLLGGHLSADTTNRLRRLAAIHGRADPWLRVAAIPVPQLRQIAETEAVEVAAVLFSKLPVPLGAEVLGQIRPERARQIAYAMSLTGNIDQTTLRRIGLALMQALDALPQSALDAAPVDKVGAILNFTPSVTRDTVLAGLDIDDRSFATEVRKAIFTWANIPIRIDPKDMSKILRGIDTPVLLRAMAGSKGENLETVGFILANISPRMAESIREELAECGKPSEKETDEAMATVVAAIRRLEEAGEIFLIAGEPEAE</sequence>
<evidence type="ECO:0000259" key="13">
    <source>
        <dbReference type="Pfam" id="PF14842"/>
    </source>
</evidence>
<evidence type="ECO:0000259" key="12">
    <source>
        <dbReference type="Pfam" id="PF14841"/>
    </source>
</evidence>
<dbReference type="InterPro" id="IPR028263">
    <property type="entry name" value="FliG_N"/>
</dbReference>
<dbReference type="EMBL" id="JBHUEN010000005">
    <property type="protein sequence ID" value="MFD1880405.1"/>
    <property type="molecule type" value="Genomic_DNA"/>
</dbReference>
<evidence type="ECO:0000259" key="11">
    <source>
        <dbReference type="Pfam" id="PF01706"/>
    </source>
</evidence>
<dbReference type="InterPro" id="IPR000090">
    <property type="entry name" value="Flg_Motor_Flig"/>
</dbReference>
<evidence type="ECO:0000256" key="2">
    <source>
        <dbReference type="ARBA" id="ARBA00004413"/>
    </source>
</evidence>
<dbReference type="PRINTS" id="PR00954">
    <property type="entry name" value="FLGMOTORFLIG"/>
</dbReference>
<evidence type="ECO:0000256" key="10">
    <source>
        <dbReference type="ARBA" id="ARBA00025598"/>
    </source>
</evidence>
<keyword evidence="14" id="KW-0969">Cilium</keyword>
<keyword evidence="6" id="KW-0145">Chemotaxis</keyword>
<keyword evidence="14" id="KW-0282">Flagellum</keyword>